<comment type="caution">
    <text evidence="1">The sequence shown here is derived from an EMBL/GenBank/DDBJ whole genome shotgun (WGS) entry which is preliminary data.</text>
</comment>
<evidence type="ECO:0000313" key="1">
    <source>
        <dbReference type="EMBL" id="KAF7400116.1"/>
    </source>
</evidence>
<accession>A0A834K4W8</accession>
<reference evidence="1" key="1">
    <citation type="journal article" date="2020" name="G3 (Bethesda)">
        <title>High-Quality Assemblies for Three Invasive Social Wasps from the &lt;i&gt;Vespula&lt;/i&gt; Genus.</title>
        <authorList>
            <person name="Harrop T.W.R."/>
            <person name="Guhlin J."/>
            <person name="McLaughlin G.M."/>
            <person name="Permina E."/>
            <person name="Stockwell P."/>
            <person name="Gilligan J."/>
            <person name="Le Lec M.F."/>
            <person name="Gruber M.A.M."/>
            <person name="Quinn O."/>
            <person name="Lovegrove M."/>
            <person name="Duncan E.J."/>
            <person name="Remnant E.J."/>
            <person name="Van Eeckhoven J."/>
            <person name="Graham B."/>
            <person name="Knapp R.A."/>
            <person name="Langford K.W."/>
            <person name="Kronenberg Z."/>
            <person name="Press M.O."/>
            <person name="Eacker S.M."/>
            <person name="Wilson-Rankin E.E."/>
            <person name="Purcell J."/>
            <person name="Lester P.J."/>
            <person name="Dearden P.K."/>
        </authorList>
    </citation>
    <scope>NUCLEOTIDE SEQUENCE</scope>
    <source>
        <strain evidence="1">Volc-1</strain>
    </source>
</reference>
<keyword evidence="2" id="KW-1185">Reference proteome</keyword>
<dbReference type="Proteomes" id="UP000600918">
    <property type="component" value="Unassembled WGS sequence"/>
</dbReference>
<organism evidence="1 2">
    <name type="scientific">Vespula pensylvanica</name>
    <name type="common">Western yellow jacket</name>
    <name type="synonym">Wasp</name>
    <dbReference type="NCBI Taxonomy" id="30213"/>
    <lineage>
        <taxon>Eukaryota</taxon>
        <taxon>Metazoa</taxon>
        <taxon>Ecdysozoa</taxon>
        <taxon>Arthropoda</taxon>
        <taxon>Hexapoda</taxon>
        <taxon>Insecta</taxon>
        <taxon>Pterygota</taxon>
        <taxon>Neoptera</taxon>
        <taxon>Endopterygota</taxon>
        <taxon>Hymenoptera</taxon>
        <taxon>Apocrita</taxon>
        <taxon>Aculeata</taxon>
        <taxon>Vespoidea</taxon>
        <taxon>Vespidae</taxon>
        <taxon>Vespinae</taxon>
        <taxon>Vespula</taxon>
    </lineage>
</organism>
<protein>
    <submittedName>
        <fullName evidence="1">Uncharacterized protein</fullName>
    </submittedName>
</protein>
<dbReference type="AlphaFoldDB" id="A0A834K4W8"/>
<proteinExistence type="predicted"/>
<sequence length="152" mass="16968">MSSAYKSRFAGGVFIEPIPVNFKKWWCIYGGSGRNSRATSWYIMCSAYKSRYARRVFIEPIPVIFKNRKHRQSGSADLIVPPPEILVPPPGISCDPLTKPDLRVEFLLNQYLLTSKSGGIPMEGAAKFVVPPSGVSCDALTKPDLREKFSRN</sequence>
<gene>
    <name evidence="1" type="ORF">H0235_015853</name>
</gene>
<evidence type="ECO:0000313" key="2">
    <source>
        <dbReference type="Proteomes" id="UP000600918"/>
    </source>
</evidence>
<dbReference type="EMBL" id="JACSDY010000018">
    <property type="protein sequence ID" value="KAF7400116.1"/>
    <property type="molecule type" value="Genomic_DNA"/>
</dbReference>
<name>A0A834K4W8_VESPE</name>